<keyword evidence="2" id="KW-0812">Transmembrane</keyword>
<accession>A0AA39R5E0</accession>
<feature type="compositionally biased region" description="Polar residues" evidence="1">
    <location>
        <begin position="381"/>
        <end position="391"/>
    </location>
</feature>
<evidence type="ECO:0000313" key="3">
    <source>
        <dbReference type="EMBL" id="KAK0515193.1"/>
    </source>
</evidence>
<gene>
    <name evidence="3" type="ORF">JMJ35_002572</name>
</gene>
<feature type="transmembrane region" description="Helical" evidence="2">
    <location>
        <begin position="38"/>
        <end position="63"/>
    </location>
</feature>
<evidence type="ECO:0000256" key="2">
    <source>
        <dbReference type="SAM" id="Phobius"/>
    </source>
</evidence>
<feature type="compositionally biased region" description="Polar residues" evidence="1">
    <location>
        <begin position="437"/>
        <end position="446"/>
    </location>
</feature>
<dbReference type="EMBL" id="JAFEKC020000004">
    <property type="protein sequence ID" value="KAK0515193.1"/>
    <property type="molecule type" value="Genomic_DNA"/>
</dbReference>
<dbReference type="PANTHER" id="PTHR36424">
    <property type="entry name" value="PHEROMONE-REGULATED MEMBRANE PROTEIN 6"/>
    <property type="match status" value="1"/>
</dbReference>
<dbReference type="AlphaFoldDB" id="A0AA39R5E0"/>
<reference evidence="3" key="1">
    <citation type="submission" date="2023-03" db="EMBL/GenBank/DDBJ databases">
        <title>Complete genome of Cladonia borealis.</title>
        <authorList>
            <person name="Park H."/>
        </authorList>
    </citation>
    <scope>NUCLEOTIDE SEQUENCE</scope>
    <source>
        <strain evidence="3">ANT050790</strain>
    </source>
</reference>
<feature type="transmembrane region" description="Helical" evidence="2">
    <location>
        <begin position="83"/>
        <end position="101"/>
    </location>
</feature>
<keyword evidence="4" id="KW-1185">Reference proteome</keyword>
<dbReference type="Pfam" id="PF16944">
    <property type="entry name" value="KCH"/>
    <property type="match status" value="1"/>
</dbReference>
<protein>
    <recommendedName>
        <fullName evidence="5">Pheromone-regulated membrane protein</fullName>
    </recommendedName>
</protein>
<keyword evidence="2" id="KW-1133">Transmembrane helix</keyword>
<feature type="compositionally biased region" description="Low complexity" evidence="1">
    <location>
        <begin position="577"/>
        <end position="589"/>
    </location>
</feature>
<proteinExistence type="predicted"/>
<feature type="transmembrane region" description="Helical" evidence="2">
    <location>
        <begin position="225"/>
        <end position="257"/>
    </location>
</feature>
<feature type="compositionally biased region" description="Polar residues" evidence="1">
    <location>
        <begin position="467"/>
        <end position="478"/>
    </location>
</feature>
<feature type="compositionally biased region" description="Polar residues" evidence="1">
    <location>
        <begin position="331"/>
        <end position="360"/>
    </location>
</feature>
<dbReference type="Proteomes" id="UP001166286">
    <property type="component" value="Unassembled WGS sequence"/>
</dbReference>
<organism evidence="3 4">
    <name type="scientific">Cladonia borealis</name>
    <dbReference type="NCBI Taxonomy" id="184061"/>
    <lineage>
        <taxon>Eukaryota</taxon>
        <taxon>Fungi</taxon>
        <taxon>Dikarya</taxon>
        <taxon>Ascomycota</taxon>
        <taxon>Pezizomycotina</taxon>
        <taxon>Lecanoromycetes</taxon>
        <taxon>OSLEUM clade</taxon>
        <taxon>Lecanoromycetidae</taxon>
        <taxon>Lecanorales</taxon>
        <taxon>Lecanorineae</taxon>
        <taxon>Cladoniaceae</taxon>
        <taxon>Cladonia</taxon>
    </lineage>
</organism>
<comment type="caution">
    <text evidence="3">The sequence shown here is derived from an EMBL/GenBank/DDBJ whole genome shotgun (WGS) entry which is preliminary data.</text>
</comment>
<dbReference type="PANTHER" id="PTHR36424:SF1">
    <property type="entry name" value="LOW AFFINITY K(+) TRANSPORTER 1-RELATED"/>
    <property type="match status" value="1"/>
</dbReference>
<evidence type="ECO:0000313" key="4">
    <source>
        <dbReference type="Proteomes" id="UP001166286"/>
    </source>
</evidence>
<dbReference type="InterPro" id="IPR031606">
    <property type="entry name" value="Kch1/2"/>
</dbReference>
<evidence type="ECO:0008006" key="5">
    <source>
        <dbReference type="Google" id="ProtNLM"/>
    </source>
</evidence>
<dbReference type="GO" id="GO:0015079">
    <property type="term" value="F:potassium ion transmembrane transporter activity"/>
    <property type="evidence" value="ECO:0007669"/>
    <property type="project" value="InterPro"/>
</dbReference>
<feature type="region of interest" description="Disordered" evidence="1">
    <location>
        <begin position="292"/>
        <end position="665"/>
    </location>
</feature>
<keyword evidence="2" id="KW-0472">Membrane</keyword>
<evidence type="ECO:0000256" key="1">
    <source>
        <dbReference type="SAM" id="MobiDB-lite"/>
    </source>
</evidence>
<dbReference type="GO" id="GO:0005886">
    <property type="term" value="C:plasma membrane"/>
    <property type="evidence" value="ECO:0007669"/>
    <property type="project" value="InterPro"/>
</dbReference>
<name>A0AA39R5E0_9LECA</name>
<sequence length="665" mass="73456">MSCCGEREKYNEAKNEQKWDYINLSDFRSTSCVSPLSYGFLIILGIISVAVYAVDIFTCANLLLYNRWSGQVKPVIPFHYSKWIFTACIILSWVLLVYRWLRAIRVMKSGVVAASYLDPLAVRVQSIRMGANGRGWRRFLVFAALTKGRKGAEYVALFTYFSFEAWMRICFAEGPRQAINALTLYSVMRADLVPTGSHAAKDGHSPIAQFFVNVQILAGTEKEQAAILFGMLFTLVIWVFSAISLMLAVIFYIVFLWHHIREGSLSKYCRRKIDSRLHKIVMVKVNKALEKDMKVRGKQEGNGSGPSKLDEHVKRQPTLPNLLSGPPQDTPPISRQTTQTEFSPFDSRPSTPLNNQSANTLPREPTIPNVFATAQRPQPPSRATTQSSMRSDMSYGDDTPLMASAGAMGYGRPGSRNAPSRIDSAESLPQNRPPPSRSFTGSSRNAPSRMDSAGSLPQSRPPPSRSFTGSSQGTQRSFDPSAPRMGPPPRTNTDMSGRITPAAYTAEPEARKPMPRDISFSGAPGRPTGPTPLSRRPTQEYEMQIQPPMNRPNGPLNNSGYVAFKPNAQGTERPGYPNTTTPSSSQPPTRNFTLPHRPPQNEYFGSDRGVPQRSGTAPIPEPASFNNIQGRAYGGPWQPPSADPIHYRPATAGPNGQRGPMPPRF</sequence>